<dbReference type="EMBL" id="GGEC01057825">
    <property type="protein sequence ID" value="MBX38309.1"/>
    <property type="molecule type" value="Transcribed_RNA"/>
</dbReference>
<accession>A0A2P2N737</accession>
<sequence length="41" mass="4477">MQGDSAGGFDWLGSVPPPLKISALLVNSWCIVFDMLGFLFF</sequence>
<proteinExistence type="predicted"/>
<reference evidence="1" key="1">
    <citation type="submission" date="2018-02" db="EMBL/GenBank/DDBJ databases">
        <title>Rhizophora mucronata_Transcriptome.</title>
        <authorList>
            <person name="Meera S.P."/>
            <person name="Sreeshan A."/>
            <person name="Augustine A."/>
        </authorList>
    </citation>
    <scope>NUCLEOTIDE SEQUENCE</scope>
    <source>
        <tissue evidence="1">Leaf</tissue>
    </source>
</reference>
<dbReference type="AlphaFoldDB" id="A0A2P2N737"/>
<evidence type="ECO:0000313" key="1">
    <source>
        <dbReference type="EMBL" id="MBX38309.1"/>
    </source>
</evidence>
<protein>
    <submittedName>
        <fullName evidence="1">Uncharacterized protein</fullName>
    </submittedName>
</protein>
<name>A0A2P2N737_RHIMU</name>
<organism evidence="1">
    <name type="scientific">Rhizophora mucronata</name>
    <name type="common">Asiatic mangrove</name>
    <dbReference type="NCBI Taxonomy" id="61149"/>
    <lineage>
        <taxon>Eukaryota</taxon>
        <taxon>Viridiplantae</taxon>
        <taxon>Streptophyta</taxon>
        <taxon>Embryophyta</taxon>
        <taxon>Tracheophyta</taxon>
        <taxon>Spermatophyta</taxon>
        <taxon>Magnoliopsida</taxon>
        <taxon>eudicotyledons</taxon>
        <taxon>Gunneridae</taxon>
        <taxon>Pentapetalae</taxon>
        <taxon>rosids</taxon>
        <taxon>fabids</taxon>
        <taxon>Malpighiales</taxon>
        <taxon>Rhizophoraceae</taxon>
        <taxon>Rhizophora</taxon>
    </lineage>
</organism>